<name>A0A2C5XVH3_9HYPO</name>
<protein>
    <recommendedName>
        <fullName evidence="3">Protein kinase domain-containing protein</fullName>
    </recommendedName>
</protein>
<evidence type="ECO:0000313" key="1">
    <source>
        <dbReference type="EMBL" id="PHH59393.1"/>
    </source>
</evidence>
<accession>A0A2C5XVH3</accession>
<evidence type="ECO:0008006" key="3">
    <source>
        <dbReference type="Google" id="ProtNLM"/>
    </source>
</evidence>
<dbReference type="AlphaFoldDB" id="A0A2C5XVH3"/>
<keyword evidence="2" id="KW-1185">Reference proteome</keyword>
<sequence>MAATRDVRPPQQIEYEQVVGIARGTWATISRIRGTRFVMKSHSATNHDFHEIEKAVYERLGKHPFILPYHGEAVYRFEGMEKKVLVLDYCAKGMLGQEYVEGRVPPAAQRTKWLSQVVEALRHPRRPVHALRPAPNLTPP</sequence>
<dbReference type="OrthoDB" id="1668230at2759"/>
<dbReference type="InterPro" id="IPR011009">
    <property type="entry name" value="Kinase-like_dom_sf"/>
</dbReference>
<comment type="caution">
    <text evidence="1">The sequence shown here is derived from an EMBL/GenBank/DDBJ whole genome shotgun (WGS) entry which is preliminary data.</text>
</comment>
<gene>
    <name evidence="1" type="ORF">CDD82_2491</name>
</gene>
<dbReference type="SUPFAM" id="SSF56112">
    <property type="entry name" value="Protein kinase-like (PK-like)"/>
    <property type="match status" value="1"/>
</dbReference>
<evidence type="ECO:0000313" key="2">
    <source>
        <dbReference type="Proteomes" id="UP000224854"/>
    </source>
</evidence>
<dbReference type="Proteomes" id="UP000224854">
    <property type="component" value="Unassembled WGS sequence"/>
</dbReference>
<reference evidence="1 2" key="1">
    <citation type="submission" date="2017-06" db="EMBL/GenBank/DDBJ databases">
        <title>Ant-infecting Ophiocordyceps genomes reveal a high diversity of potential behavioral manipulation genes and a possible major role for enterotoxins.</title>
        <authorList>
            <person name="De Bekker C."/>
            <person name="Evans H.C."/>
            <person name="Brachmann A."/>
            <person name="Hughes D.P."/>
        </authorList>
    </citation>
    <scope>NUCLEOTIDE SEQUENCE [LARGE SCALE GENOMIC DNA]</scope>
    <source>
        <strain evidence="1 2">1348a</strain>
    </source>
</reference>
<dbReference type="Gene3D" id="1.10.510.10">
    <property type="entry name" value="Transferase(Phosphotransferase) domain 1"/>
    <property type="match status" value="1"/>
</dbReference>
<organism evidence="1 2">
    <name type="scientific">Ophiocordyceps australis</name>
    <dbReference type="NCBI Taxonomy" id="1399860"/>
    <lineage>
        <taxon>Eukaryota</taxon>
        <taxon>Fungi</taxon>
        <taxon>Dikarya</taxon>
        <taxon>Ascomycota</taxon>
        <taxon>Pezizomycotina</taxon>
        <taxon>Sordariomycetes</taxon>
        <taxon>Hypocreomycetidae</taxon>
        <taxon>Hypocreales</taxon>
        <taxon>Ophiocordycipitaceae</taxon>
        <taxon>Ophiocordyceps</taxon>
    </lineage>
</organism>
<proteinExistence type="predicted"/>
<dbReference type="EMBL" id="NJEU01001906">
    <property type="protein sequence ID" value="PHH59393.1"/>
    <property type="molecule type" value="Genomic_DNA"/>
</dbReference>